<keyword evidence="3" id="KW-1185">Reference proteome</keyword>
<name>A0ABY4E5S6_9NEIS</name>
<gene>
    <name evidence="2" type="ORF">LVJ82_09165</name>
</gene>
<reference evidence="2 3" key="1">
    <citation type="journal article" date="2022" name="Res Sq">
        <title>Evolution of multicellular longitudinally dividing oral cavity symbionts (Neisseriaceae).</title>
        <authorList>
            <person name="Nyongesa S."/>
            <person name="Weber P."/>
            <person name="Bernet E."/>
            <person name="Pullido F."/>
            <person name="Nieckarz M."/>
            <person name="Delaby M."/>
            <person name="Nieves C."/>
            <person name="Viehboeck T."/>
            <person name="Krause N."/>
            <person name="Rivera-Millot A."/>
            <person name="Nakamura A."/>
            <person name="Vischer N."/>
            <person name="VanNieuwenhze M."/>
            <person name="Brun Y."/>
            <person name="Cava F."/>
            <person name="Bulgheresi S."/>
            <person name="Veyrier F."/>
        </authorList>
    </citation>
    <scope>NUCLEOTIDE SEQUENCE [LARGE SCALE GENOMIC DNA]</scope>
    <source>
        <strain evidence="2 3">SN4</strain>
    </source>
</reference>
<organism evidence="2 3">
    <name type="scientific">Vitreoscilla massiliensis</name>
    <dbReference type="NCBI Taxonomy" id="1689272"/>
    <lineage>
        <taxon>Bacteria</taxon>
        <taxon>Pseudomonadati</taxon>
        <taxon>Pseudomonadota</taxon>
        <taxon>Betaproteobacteria</taxon>
        <taxon>Neisseriales</taxon>
        <taxon>Neisseriaceae</taxon>
        <taxon>Vitreoscilla</taxon>
    </lineage>
</organism>
<dbReference type="InterPro" id="IPR045865">
    <property type="entry name" value="ACT-like_dom_sf"/>
</dbReference>
<evidence type="ECO:0000313" key="2">
    <source>
        <dbReference type="EMBL" id="UOO91117.1"/>
    </source>
</evidence>
<proteinExistence type="predicted"/>
<dbReference type="RefSeq" id="WP_058305118.1">
    <property type="nucleotide sequence ID" value="NZ_CABKVG010000006.1"/>
</dbReference>
<evidence type="ECO:0000259" key="1">
    <source>
        <dbReference type="PROSITE" id="PS51671"/>
    </source>
</evidence>
<accession>A0ABY4E5S6</accession>
<sequence length="127" mass="13554">MDDIHVRLANHPGTLAQFGQLLGQAGISLEGGGVFATGDSAEAHFLVADGERAAQVLRAAGLHVIGQRAVLVRKLHQEQPGQLGKICARLAAHHINIHTMYSDHHNRLILVVDDVAAAAAHTLEWQA</sequence>
<evidence type="ECO:0000313" key="3">
    <source>
        <dbReference type="Proteomes" id="UP000832011"/>
    </source>
</evidence>
<feature type="domain" description="ACT" evidence="1">
    <location>
        <begin position="71"/>
        <end position="127"/>
    </location>
</feature>
<dbReference type="Gene3D" id="3.30.2130.10">
    <property type="entry name" value="VC0802-like"/>
    <property type="match status" value="1"/>
</dbReference>
<dbReference type="PANTHER" id="PTHR40099:SF1">
    <property type="entry name" value="ACETOLACTATE SYNTHASE, SMALL SUBUNIT"/>
    <property type="match status" value="1"/>
</dbReference>
<dbReference type="PANTHER" id="PTHR40099">
    <property type="entry name" value="ACETOLACTATE SYNTHASE, SMALL SUBUNIT"/>
    <property type="match status" value="1"/>
</dbReference>
<dbReference type="InterPro" id="IPR002912">
    <property type="entry name" value="ACT_dom"/>
</dbReference>
<dbReference type="SUPFAM" id="SSF55021">
    <property type="entry name" value="ACT-like"/>
    <property type="match status" value="2"/>
</dbReference>
<dbReference type="EMBL" id="CP091511">
    <property type="protein sequence ID" value="UOO91117.1"/>
    <property type="molecule type" value="Genomic_DNA"/>
</dbReference>
<dbReference type="Proteomes" id="UP000832011">
    <property type="component" value="Chromosome"/>
</dbReference>
<protein>
    <submittedName>
        <fullName evidence="2">Amino acid-binding protein</fullName>
    </submittedName>
</protein>
<dbReference type="PROSITE" id="PS51671">
    <property type="entry name" value="ACT"/>
    <property type="match status" value="1"/>
</dbReference>